<keyword evidence="1" id="KW-0812">Transmembrane</keyword>
<keyword evidence="1" id="KW-0472">Membrane</keyword>
<dbReference type="PROSITE" id="PS51257">
    <property type="entry name" value="PROKAR_LIPOPROTEIN"/>
    <property type="match status" value="1"/>
</dbReference>
<evidence type="ECO:0000313" key="3">
    <source>
        <dbReference type="Proteomes" id="UP000658720"/>
    </source>
</evidence>
<evidence type="ECO:0008006" key="4">
    <source>
        <dbReference type="Google" id="ProtNLM"/>
    </source>
</evidence>
<feature type="transmembrane region" description="Helical" evidence="1">
    <location>
        <begin position="6"/>
        <end position="29"/>
    </location>
</feature>
<keyword evidence="3" id="KW-1185">Reference proteome</keyword>
<reference evidence="2 3" key="1">
    <citation type="submission" date="2020-10" db="EMBL/GenBank/DDBJ databases">
        <authorList>
            <person name="Castelo-Branco R."/>
            <person name="Eusebio N."/>
            <person name="Adriana R."/>
            <person name="Vieira A."/>
            <person name="Brugerolle De Fraissinette N."/>
            <person name="Rezende De Castro R."/>
            <person name="Schneider M.P."/>
            <person name="Vasconcelos V."/>
            <person name="Leao P.N."/>
        </authorList>
    </citation>
    <scope>NUCLEOTIDE SEQUENCE [LARGE SCALE GENOMIC DNA]</scope>
    <source>
        <strain evidence="2 3">LEGE 00031</strain>
    </source>
</reference>
<proteinExistence type="predicted"/>
<dbReference type="Proteomes" id="UP000658720">
    <property type="component" value="Unassembled WGS sequence"/>
</dbReference>
<sequence length="265" mass="29721">MFSSWARSLFAVTTNGLIMLGCFVGIVVIQNRNMDKSEQELSAEDYEELVNDEKINLEFLRRVPSMGLGNMIADWGYLGFVQYFGDVPARDNTGYGLLPQYYQLLVDKDPHFTDALSKLDVATSLFGGKPEASASFLGQALSKIPKRFITNIPPYYLWRAKGNNELLFAGNVDAAKKSYRHSMEWAKAYDDDESRRMININKDSLKFLANNPDSTEARIGAWVGILANRPDKKTVERVIKEIKALGANVVVEPNGNIRVTLPDNL</sequence>
<dbReference type="EMBL" id="JADEVV010000033">
    <property type="protein sequence ID" value="MBE9254556.1"/>
    <property type="molecule type" value="Genomic_DNA"/>
</dbReference>
<keyword evidence="1" id="KW-1133">Transmembrane helix</keyword>
<gene>
    <name evidence="2" type="ORF">IQ217_12055</name>
</gene>
<comment type="caution">
    <text evidence="2">The sequence shown here is derived from an EMBL/GenBank/DDBJ whole genome shotgun (WGS) entry which is preliminary data.</text>
</comment>
<protein>
    <recommendedName>
        <fullName evidence="4">Tetratricopeptide repeat protein</fullName>
    </recommendedName>
</protein>
<accession>A0ABR9VWD2</accession>
<name>A0ABR9VWD2_9SYNC</name>
<organism evidence="2 3">
    <name type="scientific">Synechocystis salina LEGE 00031</name>
    <dbReference type="NCBI Taxonomy" id="1828736"/>
    <lineage>
        <taxon>Bacteria</taxon>
        <taxon>Bacillati</taxon>
        <taxon>Cyanobacteriota</taxon>
        <taxon>Cyanophyceae</taxon>
        <taxon>Synechococcales</taxon>
        <taxon>Merismopediaceae</taxon>
        <taxon>Synechocystis</taxon>
    </lineage>
</organism>
<dbReference type="RefSeq" id="WP_194020129.1">
    <property type="nucleotide sequence ID" value="NZ_JADEVV010000033.1"/>
</dbReference>
<evidence type="ECO:0000313" key="2">
    <source>
        <dbReference type="EMBL" id="MBE9254556.1"/>
    </source>
</evidence>
<evidence type="ECO:0000256" key="1">
    <source>
        <dbReference type="SAM" id="Phobius"/>
    </source>
</evidence>